<dbReference type="InterPro" id="IPR055617">
    <property type="entry name" value="DUF7193"/>
</dbReference>
<dbReference type="Pfam" id="PF23823">
    <property type="entry name" value="DUF7193"/>
    <property type="match status" value="1"/>
</dbReference>
<keyword evidence="2" id="KW-1185">Reference proteome</keyword>
<gene>
    <name evidence="1" type="ORF">vBKpMFBKp24_116</name>
</gene>
<name>A0A7U0GB61_9CAUD</name>
<sequence length="849" mass="96830">MNSVTESFLLDHARTNLWCAPIQDRQVILDLTRITKDSGVKVSHSILWVDTPLPTETDVYHLYQIGNNSRWRTGLPDKRGVWMALGPYAEVNDLVVDLYLETGIKLPLFSSYVLRTYDDNLIIAIKDYSTRWELAKEKVYLRIYNNAFFRSDRSNNIGKKIAYLGREIVRQSDIATFITALRPLQALTGVVNIFHNGVWKPEIKSTDIAIGDLIEAFYDSAVSHVVDFKISSLYDYTSTLDNLKKYLLHPSKNTHDNEIYYVDDIDLYLYKVDSASALSGRYYHRNKENSLRNVTHADYSIPTGYVSAYINDGWTSYENCYIRLHLRESGYNRPLIHEVNRIETLYRLSDTDILRAMIGIDSTLTEWRVENLENSLYTAIMRNFWASFTATDVINAYGYNALATLFALNPTKVTPSSNGGYVDVPFGLSLCSTLFEYDENGLLLGWHKHGYAERYFVKDEAAALVEGIIGWGTKAITWSPSNDNATLDDKYQYYFFTCPINNGVLTGEWVPAVEGTHYTVLNNVVTWIHVKARNMGLILTSKDALVYDQLVDSSDGIYRFTLTYSKTAGTVLPIRPRQLRVWMNGHPLIEGLDFILSGNQGTLITNRYYDESLGSMQKFTFAGLGWETPTVTHSPPKSIGFVDHGYVSVNGRFDVRDDKVIRTVIDGKLVDPSTVPFIEDADEKQIPLLPNGLAYSEEMVYVPLYGISSNANAELIEMGTESDKRVNDYMTLKFPEKELTGPNPINERYRMFSVVITRLLFDLENGTISEPLSVNDKVALDKIMAKYTAYLDIDPCRSTWNTNYIFIDAHPFSSAVGITTKRWQFLQNINLYYLNNRLALNDYFFIKES</sequence>
<protein>
    <submittedName>
        <fullName evidence="1">Putative virion structural protein</fullName>
    </submittedName>
</protein>
<dbReference type="Proteomes" id="UP000596381">
    <property type="component" value="Segment"/>
</dbReference>
<proteinExistence type="predicted"/>
<reference evidence="1 2" key="1">
    <citation type="submission" date="2020-12" db="EMBL/GenBank/DDBJ databases">
        <title>Genomic characterization of four novel bacteriophages infecting Klebsiella pneumoniae.</title>
        <authorList>
            <person name="Estrada Bonilla B."/>
            <person name="Costa A.R."/>
            <person name="van Rossum T."/>
            <person name="Hagedoorn S."/>
            <person name="Wallinga H."/>
            <person name="Xiao M."/>
            <person name="Song W."/>
            <person name="Haas P.-J."/>
            <person name="Nobrega F.L."/>
            <person name="Brouns S.J.J."/>
        </authorList>
    </citation>
    <scope>NUCLEOTIDE SEQUENCE [LARGE SCALE GENOMIC DNA]</scope>
</reference>
<accession>A0A7U0GB61</accession>
<evidence type="ECO:0000313" key="1">
    <source>
        <dbReference type="EMBL" id="QQV91998.1"/>
    </source>
</evidence>
<organism evidence="1 2">
    <name type="scientific">Klebsiella phage vB_KpM_FBKp24</name>
    <dbReference type="NCBI Taxonomy" id="2801834"/>
    <lineage>
        <taxon>Viruses</taxon>
        <taxon>Duplodnaviria</taxon>
        <taxon>Heunggongvirae</taxon>
        <taxon>Uroviricota</taxon>
        <taxon>Caudoviricetes</taxon>
        <taxon>Chimalliviridae</taxon>
        <taxon>Maaswegvirus</taxon>
        <taxon>Maaswegvirus Kp24</taxon>
    </lineage>
</organism>
<evidence type="ECO:0000313" key="2">
    <source>
        <dbReference type="Proteomes" id="UP000596381"/>
    </source>
</evidence>
<dbReference type="EMBL" id="MW394391">
    <property type="protein sequence ID" value="QQV91998.1"/>
    <property type="molecule type" value="Genomic_DNA"/>
</dbReference>